<dbReference type="Proteomes" id="UP001378956">
    <property type="component" value="Unassembled WGS sequence"/>
</dbReference>
<dbReference type="Pfam" id="PF07980">
    <property type="entry name" value="SusD_RagB"/>
    <property type="match status" value="1"/>
</dbReference>
<evidence type="ECO:0000259" key="8">
    <source>
        <dbReference type="Pfam" id="PF14322"/>
    </source>
</evidence>
<proteinExistence type="inferred from homology"/>
<feature type="signal peptide" evidence="6">
    <location>
        <begin position="1"/>
        <end position="19"/>
    </location>
</feature>
<keyword evidence="3 6" id="KW-0732">Signal</keyword>
<dbReference type="PROSITE" id="PS51257">
    <property type="entry name" value="PROKAR_LIPOPROTEIN"/>
    <property type="match status" value="1"/>
</dbReference>
<dbReference type="InterPro" id="IPR012944">
    <property type="entry name" value="SusD_RagB_dom"/>
</dbReference>
<organism evidence="9 10">
    <name type="scientific">Pedobacter panaciterrae</name>
    <dbReference type="NCBI Taxonomy" id="363849"/>
    <lineage>
        <taxon>Bacteria</taxon>
        <taxon>Pseudomonadati</taxon>
        <taxon>Bacteroidota</taxon>
        <taxon>Sphingobacteriia</taxon>
        <taxon>Sphingobacteriales</taxon>
        <taxon>Sphingobacteriaceae</taxon>
        <taxon>Pedobacter</taxon>
    </lineage>
</organism>
<accession>A0ABU8NWF2</accession>
<evidence type="ECO:0000256" key="2">
    <source>
        <dbReference type="ARBA" id="ARBA00006275"/>
    </source>
</evidence>
<dbReference type="InterPro" id="IPR033985">
    <property type="entry name" value="SusD-like_N"/>
</dbReference>
<comment type="subcellular location">
    <subcellularLocation>
        <location evidence="1">Cell outer membrane</location>
    </subcellularLocation>
</comment>
<name>A0ABU8NWF2_9SPHI</name>
<dbReference type="InterPro" id="IPR011990">
    <property type="entry name" value="TPR-like_helical_dom_sf"/>
</dbReference>
<evidence type="ECO:0000313" key="9">
    <source>
        <dbReference type="EMBL" id="MEJ2905822.1"/>
    </source>
</evidence>
<evidence type="ECO:0000256" key="5">
    <source>
        <dbReference type="ARBA" id="ARBA00023237"/>
    </source>
</evidence>
<keyword evidence="10" id="KW-1185">Reference proteome</keyword>
<dbReference type="Gene3D" id="1.25.40.390">
    <property type="match status" value="1"/>
</dbReference>
<evidence type="ECO:0000256" key="3">
    <source>
        <dbReference type="ARBA" id="ARBA00022729"/>
    </source>
</evidence>
<feature type="domain" description="RagB/SusD" evidence="7">
    <location>
        <begin position="256"/>
        <end position="510"/>
    </location>
</feature>
<dbReference type="CDD" id="cd08977">
    <property type="entry name" value="SusD"/>
    <property type="match status" value="1"/>
</dbReference>
<protein>
    <submittedName>
        <fullName evidence="9">RagB/SusD family nutrient uptake outer membrane protein</fullName>
    </submittedName>
</protein>
<gene>
    <name evidence="9" type="ORF">WAE58_25475</name>
</gene>
<sequence length="510" mass="57787">MKRIISLLSVILVFFSSCTKDFLEVTPEDRITEDNFWKSEGDTYLALYGVYNTLQSRHVYGYGGGLDAASPNAYQWAHWEGMEMQVGNGTIQPGDAGIVIERWRDCYKGINRANYFLDNVDKVPMPDATKEVMKGEAYFLRGVFYSLLVNTYGGVPIFTKTISVEESRNLERADLETSWAQVHADYDAAIERLDVEAPIKGRATKGAVYGMKMRAYLYQKKWDKVVEYADKITALGIYNLFPSYYGLFQVANENNQEVLFDVQFMSGPFSQGSIFDRYWQPQNLKYGIIGSNSVAPVQNLVDAYETLDGSPVNAAEPYKNRDPRLDFTILRPGAYFQGQLYPVEIKNHTGQKVGFGIRKYTIENMEVIASESPLNFIVLRYADVLLSKAEALIEGQNKNIPEAIALINKIRNGRTDVKLPALSTGLGLEEAREKLHKERRIELALEGLYWDDVRRWEIGPKIYPQQVKGANGELIDTKFANGYDLIRNQLLPIPDGEISLNPKLIQNKGY</sequence>
<comment type="similarity">
    <text evidence="2">Belongs to the SusD family.</text>
</comment>
<dbReference type="RefSeq" id="WP_172660276.1">
    <property type="nucleotide sequence ID" value="NZ_CBFGNQ010000010.1"/>
</dbReference>
<comment type="caution">
    <text evidence="9">The sequence shown here is derived from an EMBL/GenBank/DDBJ whole genome shotgun (WGS) entry which is preliminary data.</text>
</comment>
<keyword evidence="5" id="KW-0998">Cell outer membrane</keyword>
<evidence type="ECO:0000256" key="4">
    <source>
        <dbReference type="ARBA" id="ARBA00023136"/>
    </source>
</evidence>
<evidence type="ECO:0000313" key="10">
    <source>
        <dbReference type="Proteomes" id="UP001378956"/>
    </source>
</evidence>
<dbReference type="EMBL" id="JBBEUB010000016">
    <property type="protein sequence ID" value="MEJ2905822.1"/>
    <property type="molecule type" value="Genomic_DNA"/>
</dbReference>
<feature type="domain" description="SusD-like N-terminal" evidence="8">
    <location>
        <begin position="81"/>
        <end position="217"/>
    </location>
</feature>
<dbReference type="SUPFAM" id="SSF48452">
    <property type="entry name" value="TPR-like"/>
    <property type="match status" value="1"/>
</dbReference>
<evidence type="ECO:0000256" key="6">
    <source>
        <dbReference type="SAM" id="SignalP"/>
    </source>
</evidence>
<evidence type="ECO:0000256" key="1">
    <source>
        <dbReference type="ARBA" id="ARBA00004442"/>
    </source>
</evidence>
<keyword evidence="4" id="KW-0472">Membrane</keyword>
<reference evidence="9 10" key="1">
    <citation type="submission" date="2024-03" db="EMBL/GenBank/DDBJ databases">
        <title>Sequence of Lycoming College Course Isolates.</title>
        <authorList>
            <person name="Plotts O."/>
            <person name="Newman J."/>
        </authorList>
    </citation>
    <scope>NUCLEOTIDE SEQUENCE [LARGE SCALE GENOMIC DNA]</scope>
    <source>
        <strain evidence="9 10">CJB-3</strain>
    </source>
</reference>
<evidence type="ECO:0000259" key="7">
    <source>
        <dbReference type="Pfam" id="PF07980"/>
    </source>
</evidence>
<feature type="chain" id="PRO_5045609496" evidence="6">
    <location>
        <begin position="20"/>
        <end position="510"/>
    </location>
</feature>
<dbReference type="Pfam" id="PF14322">
    <property type="entry name" value="SusD-like_3"/>
    <property type="match status" value="1"/>
</dbReference>